<reference evidence="2" key="1">
    <citation type="submission" date="2017-09" db="EMBL/GenBank/DDBJ databases">
        <title>Polyketide synthases of a Diaporthe helianthi virulent isolate.</title>
        <authorList>
            <person name="Baroncelli R."/>
        </authorList>
    </citation>
    <scope>NUCLEOTIDE SEQUENCE [LARGE SCALE GENOMIC DNA]</scope>
    <source>
        <strain evidence="2">7/96</strain>
    </source>
</reference>
<dbReference type="OrthoDB" id="2117453at2759"/>
<evidence type="ECO:0000313" key="2">
    <source>
        <dbReference type="EMBL" id="POS71083.1"/>
    </source>
</evidence>
<keyword evidence="1" id="KW-0812">Transmembrane</keyword>
<accession>A0A2P5HLE8</accession>
<evidence type="ECO:0000256" key="1">
    <source>
        <dbReference type="SAM" id="Phobius"/>
    </source>
</evidence>
<keyword evidence="3" id="KW-1185">Reference proteome</keyword>
<dbReference type="AlphaFoldDB" id="A0A2P5HLE8"/>
<dbReference type="Proteomes" id="UP000094444">
    <property type="component" value="Unassembled WGS sequence"/>
</dbReference>
<dbReference type="STRING" id="158607.A0A2P5HLE8"/>
<organism evidence="2 3">
    <name type="scientific">Diaporthe helianthi</name>
    <dbReference type="NCBI Taxonomy" id="158607"/>
    <lineage>
        <taxon>Eukaryota</taxon>
        <taxon>Fungi</taxon>
        <taxon>Dikarya</taxon>
        <taxon>Ascomycota</taxon>
        <taxon>Pezizomycotina</taxon>
        <taxon>Sordariomycetes</taxon>
        <taxon>Sordariomycetidae</taxon>
        <taxon>Diaporthales</taxon>
        <taxon>Diaporthaceae</taxon>
        <taxon>Diaporthe</taxon>
    </lineage>
</organism>
<name>A0A2P5HLE8_DIAHE</name>
<keyword evidence="1" id="KW-1133">Transmembrane helix</keyword>
<feature type="non-terminal residue" evidence="2">
    <location>
        <position position="145"/>
    </location>
</feature>
<protein>
    <submittedName>
        <fullName evidence="2">Uncharacterized protein</fullName>
    </submittedName>
</protein>
<evidence type="ECO:0000313" key="3">
    <source>
        <dbReference type="Proteomes" id="UP000094444"/>
    </source>
</evidence>
<proteinExistence type="predicted"/>
<dbReference type="InParanoid" id="A0A2P5HLE8"/>
<sequence>MGFRLVHRSALVSRAGEVDPGDMPVHAQVVWTRSAIYSPDAFNALLCTHARSCSTRKTGTPPTTPDIHLIRKTDDFTTFKMGFPLILALRAVQGLFAVIIFGVSVYVANWYNVETLTSSPSQVNFLVFVSVFSLLSITYLEGVIK</sequence>
<feature type="transmembrane region" description="Helical" evidence="1">
    <location>
        <begin position="87"/>
        <end position="111"/>
    </location>
</feature>
<keyword evidence="1" id="KW-0472">Membrane</keyword>
<gene>
    <name evidence="2" type="ORF">DHEL01_v210520</name>
</gene>
<dbReference type="EMBL" id="MAVT02001383">
    <property type="protein sequence ID" value="POS71083.1"/>
    <property type="molecule type" value="Genomic_DNA"/>
</dbReference>
<feature type="transmembrane region" description="Helical" evidence="1">
    <location>
        <begin position="123"/>
        <end position="144"/>
    </location>
</feature>
<comment type="caution">
    <text evidence="2">The sequence shown here is derived from an EMBL/GenBank/DDBJ whole genome shotgun (WGS) entry which is preliminary data.</text>
</comment>